<evidence type="ECO:0008006" key="4">
    <source>
        <dbReference type="Google" id="ProtNLM"/>
    </source>
</evidence>
<dbReference type="EMBL" id="MU157849">
    <property type="protein sequence ID" value="KAF9528985.1"/>
    <property type="molecule type" value="Genomic_DNA"/>
</dbReference>
<sequence>MIANLTALTSAAQLHFVIALSVNAYQLGHITAASIPRKSIASSSEIVRKDETPSAHFHGRETVCSGTGFGAVS</sequence>
<evidence type="ECO:0000313" key="2">
    <source>
        <dbReference type="EMBL" id="KAF9528985.1"/>
    </source>
</evidence>
<reference evidence="2" key="1">
    <citation type="submission" date="2020-11" db="EMBL/GenBank/DDBJ databases">
        <authorList>
            <consortium name="DOE Joint Genome Institute"/>
            <person name="Ahrendt S."/>
            <person name="Riley R."/>
            <person name="Andreopoulos W."/>
            <person name="Labutti K."/>
            <person name="Pangilinan J."/>
            <person name="Ruiz-Duenas F.J."/>
            <person name="Barrasa J.M."/>
            <person name="Sanchez-Garcia M."/>
            <person name="Camarero S."/>
            <person name="Miyauchi S."/>
            <person name="Serrano A."/>
            <person name="Linde D."/>
            <person name="Babiker R."/>
            <person name="Drula E."/>
            <person name="Ayuso-Fernandez I."/>
            <person name="Pacheco R."/>
            <person name="Padilla G."/>
            <person name="Ferreira P."/>
            <person name="Barriuso J."/>
            <person name="Kellner H."/>
            <person name="Castanera R."/>
            <person name="Alfaro M."/>
            <person name="Ramirez L."/>
            <person name="Pisabarro A.G."/>
            <person name="Kuo A."/>
            <person name="Tritt A."/>
            <person name="Lipzen A."/>
            <person name="He G."/>
            <person name="Yan M."/>
            <person name="Ng V."/>
            <person name="Cullen D."/>
            <person name="Martin F."/>
            <person name="Rosso M.-N."/>
            <person name="Henrissat B."/>
            <person name="Hibbett D."/>
            <person name="Martinez A.T."/>
            <person name="Grigoriev I.V."/>
        </authorList>
    </citation>
    <scope>NUCLEOTIDE SEQUENCE</scope>
    <source>
        <strain evidence="2">CBS 506.95</strain>
    </source>
</reference>
<proteinExistence type="predicted"/>
<comment type="caution">
    <text evidence="2">The sequence shown here is derived from an EMBL/GenBank/DDBJ whole genome shotgun (WGS) entry which is preliminary data.</text>
</comment>
<accession>A0A9P6EHF1</accession>
<evidence type="ECO:0000313" key="3">
    <source>
        <dbReference type="Proteomes" id="UP000807306"/>
    </source>
</evidence>
<gene>
    <name evidence="2" type="ORF">CPB83DRAFT_853555</name>
</gene>
<keyword evidence="1" id="KW-0732">Signal</keyword>
<organism evidence="2 3">
    <name type="scientific">Crepidotus variabilis</name>
    <dbReference type="NCBI Taxonomy" id="179855"/>
    <lineage>
        <taxon>Eukaryota</taxon>
        <taxon>Fungi</taxon>
        <taxon>Dikarya</taxon>
        <taxon>Basidiomycota</taxon>
        <taxon>Agaricomycotina</taxon>
        <taxon>Agaricomycetes</taxon>
        <taxon>Agaricomycetidae</taxon>
        <taxon>Agaricales</taxon>
        <taxon>Agaricineae</taxon>
        <taxon>Crepidotaceae</taxon>
        <taxon>Crepidotus</taxon>
    </lineage>
</organism>
<evidence type="ECO:0000256" key="1">
    <source>
        <dbReference type="SAM" id="SignalP"/>
    </source>
</evidence>
<feature type="chain" id="PRO_5040299285" description="Secreted protein" evidence="1">
    <location>
        <begin position="20"/>
        <end position="73"/>
    </location>
</feature>
<feature type="signal peptide" evidence="1">
    <location>
        <begin position="1"/>
        <end position="19"/>
    </location>
</feature>
<dbReference type="AlphaFoldDB" id="A0A9P6EHF1"/>
<dbReference type="Proteomes" id="UP000807306">
    <property type="component" value="Unassembled WGS sequence"/>
</dbReference>
<keyword evidence="3" id="KW-1185">Reference proteome</keyword>
<protein>
    <recommendedName>
        <fullName evidence="4">Secreted protein</fullName>
    </recommendedName>
</protein>
<name>A0A9P6EHF1_9AGAR</name>